<feature type="transmembrane region" description="Helical" evidence="1">
    <location>
        <begin position="365"/>
        <end position="388"/>
    </location>
</feature>
<feature type="transmembrane region" description="Helical" evidence="1">
    <location>
        <begin position="165"/>
        <end position="181"/>
    </location>
</feature>
<protein>
    <recommendedName>
        <fullName evidence="4">EpsG family protein</fullName>
    </recommendedName>
</protein>
<name>A0A6M1SYH2_9BACT</name>
<evidence type="ECO:0000313" key="3">
    <source>
        <dbReference type="Proteomes" id="UP000473278"/>
    </source>
</evidence>
<organism evidence="2 3">
    <name type="scientific">Halalkalibaculum roseum</name>
    <dbReference type="NCBI Taxonomy" id="2709311"/>
    <lineage>
        <taxon>Bacteria</taxon>
        <taxon>Pseudomonadati</taxon>
        <taxon>Balneolota</taxon>
        <taxon>Balneolia</taxon>
        <taxon>Balneolales</taxon>
        <taxon>Balneolaceae</taxon>
        <taxon>Halalkalibaculum</taxon>
    </lineage>
</organism>
<evidence type="ECO:0008006" key="4">
    <source>
        <dbReference type="Google" id="ProtNLM"/>
    </source>
</evidence>
<sequence length="418" mass="48266">MVDETDKKGYYAGILFLIWPLLSLITAFKNYKSSWGKNILWAFVAFYGLSFAIGAGNSNSDFTRYIANIEYLHSVNLTLEGAWNYYLQSGEIDFVRIIIDLIISRFTDSQPLITLVFATIYGYFFSRNMWFVLERLEGKLQLITILLYICFFLVIPIWNMNGWRMFTAAHIFIYGLLLYLYEDNKKGILISTSTIIVHFSFIVPVGVLLCYLIFGTRLVVYFCFFVGTFFLSEINIEVFNSAIENYAPEIIQERTASYRSESLVESYRAAGNDNRNWYAIWYGKFLKWSVMGFLVVLFFKGRKLISEYKSWLSLASFTFLYYGVANLFSSIPSGGRYTSIANILALALIIFYIQNREQERVMKRFIILAFPALLLYALVQFRIGLYSISATSVLGNPLVSLFTAGKNISLEDFIRLFI</sequence>
<keyword evidence="3" id="KW-1185">Reference proteome</keyword>
<feature type="transmembrane region" description="Helical" evidence="1">
    <location>
        <begin position="279"/>
        <end position="299"/>
    </location>
</feature>
<feature type="transmembrane region" description="Helical" evidence="1">
    <location>
        <begin position="139"/>
        <end position="158"/>
    </location>
</feature>
<accession>A0A6M1SYH2</accession>
<feature type="transmembrane region" description="Helical" evidence="1">
    <location>
        <begin position="337"/>
        <end position="353"/>
    </location>
</feature>
<feature type="transmembrane region" description="Helical" evidence="1">
    <location>
        <begin position="39"/>
        <end position="56"/>
    </location>
</feature>
<feature type="transmembrane region" description="Helical" evidence="1">
    <location>
        <begin position="311"/>
        <end position="331"/>
    </location>
</feature>
<feature type="transmembrane region" description="Helical" evidence="1">
    <location>
        <begin position="9"/>
        <end position="27"/>
    </location>
</feature>
<dbReference type="InterPro" id="IPR049458">
    <property type="entry name" value="EpsG-like"/>
</dbReference>
<keyword evidence="1" id="KW-1133">Transmembrane helix</keyword>
<dbReference type="AlphaFoldDB" id="A0A6M1SYH2"/>
<feature type="transmembrane region" description="Helical" evidence="1">
    <location>
        <begin position="112"/>
        <end position="133"/>
    </location>
</feature>
<feature type="transmembrane region" description="Helical" evidence="1">
    <location>
        <begin position="187"/>
        <end position="211"/>
    </location>
</feature>
<dbReference type="RefSeq" id="WP_165143886.1">
    <property type="nucleotide sequence ID" value="NZ_JAALLT010000007.1"/>
</dbReference>
<reference evidence="2 3" key="1">
    <citation type="submission" date="2020-02" db="EMBL/GenBank/DDBJ databases">
        <title>Balneolaceae bacterium YR4-1, complete genome.</title>
        <authorList>
            <person name="Li Y."/>
            <person name="Wu S."/>
        </authorList>
    </citation>
    <scope>NUCLEOTIDE SEQUENCE [LARGE SCALE GENOMIC DNA]</scope>
    <source>
        <strain evidence="2 3">YR4-1</strain>
    </source>
</reference>
<dbReference type="EMBL" id="JAALLT010000007">
    <property type="protein sequence ID" value="NGP78152.1"/>
    <property type="molecule type" value="Genomic_DNA"/>
</dbReference>
<gene>
    <name evidence="2" type="ORF">G3570_16030</name>
</gene>
<evidence type="ECO:0000256" key="1">
    <source>
        <dbReference type="SAM" id="Phobius"/>
    </source>
</evidence>
<dbReference type="Pfam" id="PF14897">
    <property type="entry name" value="EpsG"/>
    <property type="match status" value="1"/>
</dbReference>
<dbReference type="Proteomes" id="UP000473278">
    <property type="component" value="Unassembled WGS sequence"/>
</dbReference>
<proteinExistence type="predicted"/>
<evidence type="ECO:0000313" key="2">
    <source>
        <dbReference type="EMBL" id="NGP78152.1"/>
    </source>
</evidence>
<keyword evidence="1" id="KW-0812">Transmembrane</keyword>
<comment type="caution">
    <text evidence="2">The sequence shown here is derived from an EMBL/GenBank/DDBJ whole genome shotgun (WGS) entry which is preliminary data.</text>
</comment>
<keyword evidence="1" id="KW-0472">Membrane</keyword>